<dbReference type="InParanoid" id="A0A0V1BJ40"/>
<reference evidence="17 18" key="1">
    <citation type="submission" date="2015-01" db="EMBL/GenBank/DDBJ databases">
        <title>Evolution of Trichinella species and genotypes.</title>
        <authorList>
            <person name="Korhonen P.K."/>
            <person name="Edoardo P."/>
            <person name="Giuseppe L.R."/>
            <person name="Gasser R.B."/>
        </authorList>
    </citation>
    <scope>NUCLEOTIDE SEQUENCE [LARGE SCALE GENOMIC DNA]</scope>
    <source>
        <strain evidence="17">ISS3</strain>
    </source>
</reference>
<evidence type="ECO:0000256" key="10">
    <source>
        <dbReference type="ARBA" id="ARBA00023235"/>
    </source>
</evidence>
<keyword evidence="8 12" id="KW-0067">ATP-binding</keyword>
<feature type="transmembrane region" description="Helical" evidence="14">
    <location>
        <begin position="176"/>
        <end position="201"/>
    </location>
</feature>
<dbReference type="GO" id="GO:0005634">
    <property type="term" value="C:nucleus"/>
    <property type="evidence" value="ECO:0007669"/>
    <property type="project" value="TreeGrafter"/>
</dbReference>
<evidence type="ECO:0000256" key="11">
    <source>
        <dbReference type="PROSITE-ProRule" id="PRU00277"/>
    </source>
</evidence>
<protein>
    <recommendedName>
        <fullName evidence="3 11">peptidylprolyl isomerase</fullName>
        <ecNumber evidence="3 11">5.2.1.8</ecNumber>
    </recommendedName>
</protein>
<dbReference type="GO" id="GO:0005524">
    <property type="term" value="F:ATP binding"/>
    <property type="evidence" value="ECO:0007669"/>
    <property type="project" value="UniProtKB-UniRule"/>
</dbReference>
<dbReference type="Gene3D" id="3.10.50.40">
    <property type="match status" value="1"/>
</dbReference>
<evidence type="ECO:0000256" key="1">
    <source>
        <dbReference type="ARBA" id="ARBA00000971"/>
    </source>
</evidence>
<accession>A0A0V1BJ40</accession>
<evidence type="ECO:0000256" key="9">
    <source>
        <dbReference type="ARBA" id="ARBA00023110"/>
    </source>
</evidence>
<gene>
    <name evidence="17" type="primary">Tesk2</name>
    <name evidence="17" type="ORF">T01_10585</name>
</gene>
<dbReference type="InterPro" id="IPR050940">
    <property type="entry name" value="Actin_reg-Ser/Thr_kinase"/>
</dbReference>
<dbReference type="PROSITE" id="PS00107">
    <property type="entry name" value="PROTEIN_KINASE_ATP"/>
    <property type="match status" value="1"/>
</dbReference>
<evidence type="ECO:0000256" key="8">
    <source>
        <dbReference type="ARBA" id="ARBA00022840"/>
    </source>
</evidence>
<dbReference type="PROSITE" id="PS50059">
    <property type="entry name" value="FKBP_PPIASE"/>
    <property type="match status" value="1"/>
</dbReference>
<keyword evidence="9 11" id="KW-0697">Rotamase</keyword>
<keyword evidence="4" id="KW-0723">Serine/threonine-protein kinase</keyword>
<dbReference type="GO" id="GO:0004674">
    <property type="term" value="F:protein serine/threonine kinase activity"/>
    <property type="evidence" value="ECO:0007669"/>
    <property type="project" value="UniProtKB-KW"/>
</dbReference>
<evidence type="ECO:0000256" key="4">
    <source>
        <dbReference type="ARBA" id="ARBA00022527"/>
    </source>
</evidence>
<dbReference type="PANTHER" id="PTHR46485:SF5">
    <property type="entry name" value="CENTER DIVIDER, ISOFORM A"/>
    <property type="match status" value="1"/>
</dbReference>
<evidence type="ECO:0000256" key="13">
    <source>
        <dbReference type="SAM" id="MobiDB-lite"/>
    </source>
</evidence>
<proteinExistence type="inferred from homology"/>
<keyword evidence="5" id="KW-0808">Transferase</keyword>
<feature type="domain" description="PPIase FKBP-type" evidence="16">
    <location>
        <begin position="946"/>
        <end position="1034"/>
    </location>
</feature>
<dbReference type="InterPro" id="IPR000719">
    <property type="entry name" value="Prot_kinase_dom"/>
</dbReference>
<dbReference type="Pfam" id="PF07714">
    <property type="entry name" value="PK_Tyr_Ser-Thr"/>
    <property type="match status" value="1"/>
</dbReference>
<evidence type="ECO:0000259" key="15">
    <source>
        <dbReference type="PROSITE" id="PS50011"/>
    </source>
</evidence>
<dbReference type="InterPro" id="IPR011009">
    <property type="entry name" value="Kinase-like_dom_sf"/>
</dbReference>
<feature type="compositionally biased region" description="Basic residues" evidence="13">
    <location>
        <begin position="684"/>
        <end position="708"/>
    </location>
</feature>
<feature type="region of interest" description="Disordered" evidence="13">
    <location>
        <begin position="732"/>
        <end position="752"/>
    </location>
</feature>
<dbReference type="OrthoDB" id="20134at2759"/>
<dbReference type="Gene3D" id="3.30.200.20">
    <property type="entry name" value="Phosphorylase Kinase, domain 1"/>
    <property type="match status" value="1"/>
</dbReference>
<evidence type="ECO:0000259" key="16">
    <source>
        <dbReference type="PROSITE" id="PS50059"/>
    </source>
</evidence>
<dbReference type="GO" id="GO:0003755">
    <property type="term" value="F:peptidyl-prolyl cis-trans isomerase activity"/>
    <property type="evidence" value="ECO:0007669"/>
    <property type="project" value="UniProtKB-KW"/>
</dbReference>
<keyword evidence="14" id="KW-0812">Transmembrane</keyword>
<dbReference type="InterPro" id="IPR001179">
    <property type="entry name" value="PPIase_FKBP_dom"/>
</dbReference>
<evidence type="ECO:0000256" key="6">
    <source>
        <dbReference type="ARBA" id="ARBA00022741"/>
    </source>
</evidence>
<feature type="compositionally biased region" description="Polar residues" evidence="13">
    <location>
        <begin position="672"/>
        <end position="682"/>
    </location>
</feature>
<dbReference type="PANTHER" id="PTHR46485">
    <property type="entry name" value="LIM DOMAIN KINASE 1"/>
    <property type="match status" value="1"/>
</dbReference>
<name>A0A0V1BJ40_TRISP</name>
<dbReference type="EC" id="5.2.1.8" evidence="3 11"/>
<evidence type="ECO:0000256" key="3">
    <source>
        <dbReference type="ARBA" id="ARBA00013194"/>
    </source>
</evidence>
<dbReference type="GO" id="GO:0005737">
    <property type="term" value="C:cytoplasm"/>
    <property type="evidence" value="ECO:0007669"/>
    <property type="project" value="TreeGrafter"/>
</dbReference>
<dbReference type="SUPFAM" id="SSF54534">
    <property type="entry name" value="FKBP-like"/>
    <property type="match status" value="1"/>
</dbReference>
<evidence type="ECO:0000256" key="7">
    <source>
        <dbReference type="ARBA" id="ARBA00022777"/>
    </source>
</evidence>
<feature type="binding site" evidence="12">
    <location>
        <position position="322"/>
    </location>
    <ligand>
        <name>ATP</name>
        <dbReference type="ChEBI" id="CHEBI:30616"/>
    </ligand>
</feature>
<evidence type="ECO:0000256" key="12">
    <source>
        <dbReference type="PROSITE-ProRule" id="PRU10141"/>
    </source>
</evidence>
<dbReference type="EMBL" id="JYDH01000040">
    <property type="protein sequence ID" value="KRY36712.1"/>
    <property type="molecule type" value="Genomic_DNA"/>
</dbReference>
<dbReference type="STRING" id="6334.A0A0V1BJ40"/>
<evidence type="ECO:0000256" key="2">
    <source>
        <dbReference type="ARBA" id="ARBA00005843"/>
    </source>
</evidence>
<sequence length="1034" mass="114436">MLLSNMLDNHNNCTIYNFVFPSSFNCLFNFVVMFVYLGVFVQHLGIHWSSGVFAKACMSEVLRGGSVPGSGLVGDLVLVHRSASLPRRNSRSTVKRCQIVLEVLVLLFLPSDDSLSLLQIVFKLLFTFNALVTRCSNEIFSISQVDDAFVKEELVDVPRFALFVSPPIGSIDWGGFFNLFVVLFIICFLIQAMGELSLAILPSCYCDCFSEANKFVGEHPGLMIRGSVYNGATDNGPKAPVLDADDDASPNILDVGSDRLEEPEKPQWSPLPPSPSCVGLLSALLALYRMDDFIVERTIGRGFFGEVYKVKHTTTGEAYVLKFNKLSSNRMNFLFEIQLMRKLQHPNVLRFRGVCVDAGKLHALTEFCEAGSLAHLISSDQWSRFRWSVRIGVALDISRGMEYIHSCGYIHRDLTSKVTTMLCFYQPLYCRRHSVLLIFIRQNVLCKCDGSRITAVIGDLGLACTLPKNSNTRLPVVGTPFWIAPECLLGEPYNTKADVFSFGIILCEIIAQIDADPDVMPRTANFGLDYVRFIRLCPKDTPVEFIKLAFSCCLMNPVARASFAQIVPTAVALHKAVLHQETEWFSNSFQSHSSSSVLNNRTWLNERKKPLSRRGSDTALSILSGRVVLQAGSTDDQNFSLQRFIASEEPSYKPGSTSVNPFALNSRYGPGRTTSSTENDNAYKNRKSKKTRQAKVKRPPKSTGRRAKRSCCWSPSACLPMRRVFAASCKHESGMRGKKPPGQQRPQTTVCSTAGTGDGTAVRVKLRRCKTLPAGSNLVCCGVLKEGDLPFEDFKKENVMARFYEQDRQFVSSKKKLTSKRARSASSLFDVLCGPPSRVEEWLLADDDSANRRQTVGAVLGFQRWFSTSALSSTAFCKSSPPQHPMPTTDGWSSYQRSSTSAVDSSATALQDLLAVCGPEKCKKNCSILDKNYSKVCAGVNFPKAGQTVEVHYTGTFDNGKKFDSSRDRGKPFKFVIGRGDVIKGWDVGVAQMSVGQRAILKCTPDFAYGSKGVPGVIPPNSNLNFDVELLRIQ</sequence>
<keyword evidence="18" id="KW-1185">Reference proteome</keyword>
<keyword evidence="10 11" id="KW-0413">Isomerase</keyword>
<organism evidence="17 18">
    <name type="scientific">Trichinella spiralis</name>
    <name type="common">Trichina worm</name>
    <dbReference type="NCBI Taxonomy" id="6334"/>
    <lineage>
        <taxon>Eukaryota</taxon>
        <taxon>Metazoa</taxon>
        <taxon>Ecdysozoa</taxon>
        <taxon>Nematoda</taxon>
        <taxon>Enoplea</taxon>
        <taxon>Dorylaimia</taxon>
        <taxon>Trichinellida</taxon>
        <taxon>Trichinellidae</taxon>
        <taxon>Trichinella</taxon>
    </lineage>
</organism>
<comment type="caution">
    <text evidence="17">The sequence shown here is derived from an EMBL/GenBank/DDBJ whole genome shotgun (WGS) entry which is preliminary data.</text>
</comment>
<dbReference type="InterPro" id="IPR017441">
    <property type="entry name" value="Protein_kinase_ATP_BS"/>
</dbReference>
<dbReference type="AlphaFoldDB" id="A0A0V1BJ40"/>
<feature type="region of interest" description="Disordered" evidence="13">
    <location>
        <begin position="650"/>
        <end position="708"/>
    </location>
</feature>
<keyword evidence="6 12" id="KW-0547">Nucleotide-binding</keyword>
<keyword evidence="7 17" id="KW-0418">Kinase</keyword>
<comment type="similarity">
    <text evidence="2">Belongs to the protein kinase superfamily. TKL Ser/Thr protein kinase family.</text>
</comment>
<dbReference type="InterPro" id="IPR046357">
    <property type="entry name" value="PPIase_dom_sf"/>
</dbReference>
<dbReference type="Proteomes" id="UP000054776">
    <property type="component" value="Unassembled WGS sequence"/>
</dbReference>
<dbReference type="eggNOG" id="KOG0544">
    <property type="taxonomic scope" value="Eukaryota"/>
</dbReference>
<dbReference type="SUPFAM" id="SSF56112">
    <property type="entry name" value="Protein kinase-like (PK-like)"/>
    <property type="match status" value="1"/>
</dbReference>
<keyword evidence="14" id="KW-1133">Transmembrane helix</keyword>
<dbReference type="Pfam" id="PF00254">
    <property type="entry name" value="FKBP_C"/>
    <property type="match status" value="1"/>
</dbReference>
<feature type="region of interest" description="Disordered" evidence="13">
    <location>
        <begin position="877"/>
        <end position="897"/>
    </location>
</feature>
<evidence type="ECO:0000256" key="5">
    <source>
        <dbReference type="ARBA" id="ARBA00022679"/>
    </source>
</evidence>
<keyword evidence="14" id="KW-0472">Membrane</keyword>
<evidence type="ECO:0000256" key="14">
    <source>
        <dbReference type="SAM" id="Phobius"/>
    </source>
</evidence>
<feature type="transmembrane region" description="Helical" evidence="14">
    <location>
        <begin position="20"/>
        <end position="41"/>
    </location>
</feature>
<feature type="domain" description="Protein kinase" evidence="15">
    <location>
        <begin position="293"/>
        <end position="577"/>
    </location>
</feature>
<dbReference type="PROSITE" id="PS50011">
    <property type="entry name" value="PROTEIN_KINASE_DOM"/>
    <property type="match status" value="1"/>
</dbReference>
<comment type="catalytic activity">
    <reaction evidence="1 11">
        <text>[protein]-peptidylproline (omega=180) = [protein]-peptidylproline (omega=0)</text>
        <dbReference type="Rhea" id="RHEA:16237"/>
        <dbReference type="Rhea" id="RHEA-COMP:10747"/>
        <dbReference type="Rhea" id="RHEA-COMP:10748"/>
        <dbReference type="ChEBI" id="CHEBI:83833"/>
        <dbReference type="ChEBI" id="CHEBI:83834"/>
        <dbReference type="EC" id="5.2.1.8"/>
    </reaction>
</comment>
<dbReference type="GO" id="GO:0030036">
    <property type="term" value="P:actin cytoskeleton organization"/>
    <property type="evidence" value="ECO:0007669"/>
    <property type="project" value="TreeGrafter"/>
</dbReference>
<evidence type="ECO:0000313" key="17">
    <source>
        <dbReference type="EMBL" id="KRY36712.1"/>
    </source>
</evidence>
<evidence type="ECO:0000313" key="18">
    <source>
        <dbReference type="Proteomes" id="UP000054776"/>
    </source>
</evidence>
<dbReference type="InterPro" id="IPR001245">
    <property type="entry name" value="Ser-Thr/Tyr_kinase_cat_dom"/>
</dbReference>
<dbReference type="FunFam" id="3.10.50.40:FF:000025">
    <property type="entry name" value="Peptidylprolyl isomerase"/>
    <property type="match status" value="1"/>
</dbReference>
<dbReference type="Gene3D" id="1.10.510.10">
    <property type="entry name" value="Transferase(Phosphotransferase) domain 1"/>
    <property type="match status" value="1"/>
</dbReference>